<gene>
    <name evidence="1" type="ORF">RN001_006319</name>
</gene>
<proteinExistence type="predicted"/>
<name>A0AAN7P7S1_9COLE</name>
<comment type="caution">
    <text evidence="1">The sequence shown here is derived from an EMBL/GenBank/DDBJ whole genome shotgun (WGS) entry which is preliminary data.</text>
</comment>
<keyword evidence="2" id="KW-1185">Reference proteome</keyword>
<dbReference type="Proteomes" id="UP001353858">
    <property type="component" value="Unassembled WGS sequence"/>
</dbReference>
<accession>A0AAN7P7S1</accession>
<dbReference type="AlphaFoldDB" id="A0AAN7P7S1"/>
<reference evidence="2" key="1">
    <citation type="submission" date="2023-01" db="EMBL/GenBank/DDBJ databases">
        <title>Key to firefly adult light organ development and bioluminescence: homeobox transcription factors regulate luciferase expression and transportation to peroxisome.</title>
        <authorList>
            <person name="Fu X."/>
        </authorList>
    </citation>
    <scope>NUCLEOTIDE SEQUENCE [LARGE SCALE GENOMIC DNA]</scope>
</reference>
<dbReference type="EMBL" id="JARPUR010000002">
    <property type="protein sequence ID" value="KAK4883000.1"/>
    <property type="molecule type" value="Genomic_DNA"/>
</dbReference>
<evidence type="ECO:0008006" key="3">
    <source>
        <dbReference type="Google" id="ProtNLM"/>
    </source>
</evidence>
<protein>
    <recommendedName>
        <fullName evidence="3">Regulatory protein zeste</fullName>
    </recommendedName>
</protein>
<evidence type="ECO:0000313" key="1">
    <source>
        <dbReference type="EMBL" id="KAK4883000.1"/>
    </source>
</evidence>
<organism evidence="1 2">
    <name type="scientific">Aquatica leii</name>
    <dbReference type="NCBI Taxonomy" id="1421715"/>
    <lineage>
        <taxon>Eukaryota</taxon>
        <taxon>Metazoa</taxon>
        <taxon>Ecdysozoa</taxon>
        <taxon>Arthropoda</taxon>
        <taxon>Hexapoda</taxon>
        <taxon>Insecta</taxon>
        <taxon>Pterygota</taxon>
        <taxon>Neoptera</taxon>
        <taxon>Endopterygota</taxon>
        <taxon>Coleoptera</taxon>
        <taxon>Polyphaga</taxon>
        <taxon>Elateriformia</taxon>
        <taxon>Elateroidea</taxon>
        <taxon>Lampyridae</taxon>
        <taxon>Luciolinae</taxon>
        <taxon>Aquatica</taxon>
    </lineage>
</organism>
<evidence type="ECO:0000313" key="2">
    <source>
        <dbReference type="Proteomes" id="UP001353858"/>
    </source>
</evidence>
<sequence>MENDYIFKSNTIDPTVNAGYLINKWQDLTLKLNAIENGPALTVEEWRKRFVDWKYATISKYRKIKAHSKKNGSGPKLNIEMTSLEERGLSVCGKVTVMGAKVTSYEGLEPLSALAETLIKISESSAVTNNELLKTIKTFCDQYVEIKKDKIVLEKEKLKFEITKFKFLNEGFHF</sequence>